<dbReference type="GO" id="GO:0035556">
    <property type="term" value="P:intracellular signal transduction"/>
    <property type="evidence" value="ECO:0007669"/>
    <property type="project" value="InterPro"/>
</dbReference>
<evidence type="ECO:0000256" key="23">
    <source>
        <dbReference type="ARBA" id="ARBA00081232"/>
    </source>
</evidence>
<dbReference type="SUPFAM" id="SSF48350">
    <property type="entry name" value="GTPase activation domain, GAP"/>
    <property type="match status" value="1"/>
</dbReference>
<feature type="transmembrane region" description="Helical" evidence="27">
    <location>
        <begin position="1772"/>
        <end position="1795"/>
    </location>
</feature>
<comment type="similarity">
    <text evidence="25">Belongs to the adenylyl cyclase class-4/guanylyl cyclase family.</text>
</comment>
<accession>A0A085M0N8</accession>
<keyword evidence="13" id="KW-0067">ATP-binding</keyword>
<dbReference type="InterPro" id="IPR001054">
    <property type="entry name" value="A/G_cyclase"/>
</dbReference>
<feature type="transmembrane region" description="Helical" evidence="27">
    <location>
        <begin position="1108"/>
        <end position="1129"/>
    </location>
</feature>
<feature type="transmembrane region" description="Helical" evidence="27">
    <location>
        <begin position="879"/>
        <end position="899"/>
    </location>
</feature>
<dbReference type="Proteomes" id="UP000030764">
    <property type="component" value="Unassembled WGS sequence"/>
</dbReference>
<dbReference type="PROSITE" id="PS50238">
    <property type="entry name" value="RHOGAP"/>
    <property type="match status" value="1"/>
</dbReference>
<keyword evidence="9 27" id="KW-0812">Transmembrane</keyword>
<proteinExistence type="inferred from homology"/>
<evidence type="ECO:0000256" key="16">
    <source>
        <dbReference type="ARBA" id="ARBA00022998"/>
    </source>
</evidence>
<dbReference type="InterPro" id="IPR029787">
    <property type="entry name" value="Nucleotide_cyclase"/>
</dbReference>
<evidence type="ECO:0000313" key="30">
    <source>
        <dbReference type="EMBL" id="KFD50784.1"/>
    </source>
</evidence>
<keyword evidence="18" id="KW-0325">Glycoprotein</keyword>
<evidence type="ECO:0000256" key="11">
    <source>
        <dbReference type="ARBA" id="ARBA00022737"/>
    </source>
</evidence>
<feature type="non-terminal residue" evidence="30">
    <location>
        <position position="1"/>
    </location>
</feature>
<comment type="cofactor">
    <cofactor evidence="3">
        <name>Mn(2+)</name>
        <dbReference type="ChEBI" id="CHEBI:29035"/>
    </cofactor>
</comment>
<comment type="catalytic activity">
    <reaction evidence="2">
        <text>ATP = 3',5'-cyclic AMP + diphosphate</text>
        <dbReference type="Rhea" id="RHEA:15389"/>
        <dbReference type="ChEBI" id="CHEBI:30616"/>
        <dbReference type="ChEBI" id="CHEBI:33019"/>
        <dbReference type="ChEBI" id="CHEBI:58165"/>
        <dbReference type="EC" id="4.6.1.1"/>
    </reaction>
</comment>
<feature type="transmembrane region" description="Helical" evidence="27">
    <location>
        <begin position="1877"/>
        <end position="1895"/>
    </location>
</feature>
<dbReference type="SUPFAM" id="SSF55073">
    <property type="entry name" value="Nucleotide cyclase"/>
    <property type="match status" value="3"/>
</dbReference>
<evidence type="ECO:0000256" key="22">
    <source>
        <dbReference type="ARBA" id="ARBA00081225"/>
    </source>
</evidence>
<evidence type="ECO:0000256" key="21">
    <source>
        <dbReference type="ARBA" id="ARBA00070496"/>
    </source>
</evidence>
<dbReference type="GO" id="GO:0046872">
    <property type="term" value="F:metal ion binding"/>
    <property type="evidence" value="ECO:0007669"/>
    <property type="project" value="UniProtKB-KW"/>
</dbReference>
<feature type="transmembrane region" description="Helical" evidence="27">
    <location>
        <begin position="746"/>
        <end position="766"/>
    </location>
</feature>
<keyword evidence="20 25" id="KW-0456">Lyase</keyword>
<keyword evidence="17 27" id="KW-0472">Membrane</keyword>
<feature type="transmembrane region" description="Helical" evidence="27">
    <location>
        <begin position="840"/>
        <end position="867"/>
    </location>
</feature>
<feature type="region of interest" description="Disordered" evidence="26">
    <location>
        <begin position="1643"/>
        <end position="1664"/>
    </location>
</feature>
<evidence type="ECO:0000256" key="10">
    <source>
        <dbReference type="ARBA" id="ARBA00022723"/>
    </source>
</evidence>
<feature type="transmembrane region" description="Helical" evidence="27">
    <location>
        <begin position="1136"/>
        <end position="1156"/>
    </location>
</feature>
<dbReference type="FunFam" id="3.30.70.1230:FF:000014">
    <property type="entry name" value="adenylate cyclase type 9"/>
    <property type="match status" value="1"/>
</dbReference>
<evidence type="ECO:0000259" key="29">
    <source>
        <dbReference type="PROSITE" id="PS50238"/>
    </source>
</evidence>
<evidence type="ECO:0000259" key="28">
    <source>
        <dbReference type="PROSITE" id="PS50125"/>
    </source>
</evidence>
<dbReference type="PROSITE" id="PS00452">
    <property type="entry name" value="GUANYLATE_CYCLASE_1"/>
    <property type="match status" value="1"/>
</dbReference>
<dbReference type="GO" id="GO:0004383">
    <property type="term" value="F:guanylate cyclase activity"/>
    <property type="evidence" value="ECO:0007669"/>
    <property type="project" value="UniProtKB-EC"/>
</dbReference>
<dbReference type="SMART" id="SM00233">
    <property type="entry name" value="PH"/>
    <property type="match status" value="2"/>
</dbReference>
<dbReference type="FunFam" id="3.30.70.1230:FF:000008">
    <property type="entry name" value="Adenylate cyclase type 9"/>
    <property type="match status" value="1"/>
</dbReference>
<evidence type="ECO:0000256" key="25">
    <source>
        <dbReference type="RuleBase" id="RU000405"/>
    </source>
</evidence>
<comment type="subcellular location">
    <subcellularLocation>
        <location evidence="5">Cell membrane</location>
        <topology evidence="5">Multi-pass membrane protein</topology>
    </subcellularLocation>
</comment>
<evidence type="ECO:0000256" key="12">
    <source>
        <dbReference type="ARBA" id="ARBA00022741"/>
    </source>
</evidence>
<keyword evidence="19" id="KW-0464">Manganese</keyword>
<feature type="transmembrane region" description="Helical" evidence="27">
    <location>
        <begin position="1907"/>
        <end position="1925"/>
    </location>
</feature>
<feature type="transmembrane region" description="Helical" evidence="27">
    <location>
        <begin position="799"/>
        <end position="820"/>
    </location>
</feature>
<evidence type="ECO:0000256" key="3">
    <source>
        <dbReference type="ARBA" id="ARBA00001936"/>
    </source>
</evidence>
<dbReference type="EC" id="4.6.1.1" evidence="6"/>
<dbReference type="SUPFAM" id="SSF50729">
    <property type="entry name" value="PH domain-like"/>
    <property type="match status" value="1"/>
</dbReference>
<dbReference type="InterPro" id="IPR008936">
    <property type="entry name" value="Rho_GTPase_activation_prot"/>
</dbReference>
<protein>
    <recommendedName>
        <fullName evidence="21">Adenylate cyclase type 9</fullName>
        <ecNumber evidence="6">4.6.1.1</ecNumber>
    </recommendedName>
    <alternativeName>
        <fullName evidence="24">ATP pyrophosphate-lyase 9</fullName>
    </alternativeName>
    <alternativeName>
        <fullName evidence="22">Adenylate cyclase type IX</fullName>
    </alternativeName>
    <alternativeName>
        <fullName evidence="23">Adenylyl cyclase 9</fullName>
    </alternativeName>
</protein>
<evidence type="ECO:0000256" key="20">
    <source>
        <dbReference type="ARBA" id="ARBA00023239"/>
    </source>
</evidence>
<keyword evidence="10" id="KW-0479">Metal-binding</keyword>
<dbReference type="Gene3D" id="1.10.555.10">
    <property type="entry name" value="Rho GTPase activation protein"/>
    <property type="match status" value="1"/>
</dbReference>
<sequence>DTQQSLNSDGEDSDGTSWSSDDPDVSPSQVHEEKALSSVLSVSPTLIPFHANICFLGWLRARKPNSKSKSNYVTNMEYYVVLLPASSSVWGVLKDNELKFYRSDTCEKLLDSLPCANILLVSKQSSPDFGPYLAVHYVHPRHRKTKCRLLCVDNEQDLSAWITFIGKSTFDEEMSELDGILDAVGKAYVKQGSTAKWTTASLAKRGFSLYYSTKTSECMYELDIRKVYSLKTIAEKQDSCPLSKEKGAYIAILMENSTLCLQADSKKLTRLWRTIVECVLGRRSNLLSEQRLSSDDVPMIVEKCVNFISIHDPFRVHLLPEEHSVHTVASVLRKFFAQLEEPLVPTDVTSRLLKHASSNTSAEVATERYKNAIQQLPRVNYATLRKLIKHLKEVTLYSEVNKMNVQNLACIFCPTLFRLSYNDGDTEQVRFESSVKMFKVIADLILHYDYVFDISMEESYREFQVHKALSKLDSAAGVPVKLSSGFLHCLHVIEKDKISFNIKIGVDLSAEKVCDYVRTRDIPSLPTNLALHEVICDGQLERVVSADESVFDIIMRWISWPLSDRVGNYLIVKVDQLTDKALRCVQSSSEKAHWITTYVSLSKAFVKHVIVLMPNEVMLFRNQKDESAEQVWRISDYLWFVGTETKRHPPSSFGMKSNNLARPLRKESVYDTSSIPMISDHLAFPYESRGASSREYLGKKRRQKAWTLFDWSFSRCWSPEFSSRVLESQYWQCAFPQIRLRFRAGLAYTIIYTIVWMTYFAALYPLSEITNYVIFSTLVLVIFVSVFAFTFTNSLYCRLYVPTSVFCICLVAVSSVFVFMVEKPALTPLARFALSVEVVLLIYTVIPLPMYLCVVLALAFSILFEELRLSPTSSYRPRGVMFSFYTLAHILGVHIFVLMQVRDRKTFIKVGQSLLARKDLEIEKEFKDRMIGSVMPRMVAEELLKESNELKRPSNTPDRGSNLFRPFTMNLMHNVSILFADIVGFTKMSSNKSADELVNMLNDLFGRFDALCGKCGCEKISTLARPLRKESVYDTSSIPMISDHLAFPYESRGASSREYLGKKRRQKAWTLFDWSFSRCWSPEFSSRVLESQYWQCAFPQIRLRFRAGLAYTIIYTIVWMTYFAALYPLSEITNYVIFSTLVLVIFVSVFAFTFTNSLYCRLYVPTSVFCICLVAVSSVFVFMVEKPALTPLARFALSVEVVLLIYTVIPLPMYLCVVLALAFSILFEELRLSPTSSYRPRGVMFSFYTLAHILGVHIFVLMQVRDRKTFIKVGQSLLARKDLEIEKEFKDRMIGSVMPRMVAEELLKESNELKRPSNTPDRGSNLFRPFTMNLMHNVSILFADIVGFTKMSSNKSADELVNMLNDLFGRFDALCGKCGCEKISTLGDCYYCVSGCPEPRADHAICCVEMGLSMIEAIHQFDIDREQEVNMRVGIHTGTVLCGIVGRRRFKFDVFSNDVDLANMMESTGQSGRVHISESTAKFLGNEYILEEGPVYKNKLRTYFIADKESRTKRDATSSPPVFGVMPSIHRLTDLRHIDSSDITISAKDISKKTSSFAQQLNKTQSVHNLFSEPDPSKAKNGSEFSLSVHPCFKENKSASTTVIDPHTPSRPALSSQGLGSRNSRNVTFKPSLSECDELVDRDKIQSQSASAKEQPAEKNGVESSIDHVLSTHTASISRFEASHVDFDMRLAEAIRGSSLAEGDYLIRRKALNPFTLKFIDPVVETKYRRHFCAEPPGVPRRNGFVSTLTGITRHQERGRDQWQVDAPKMSVLFDALISILMFIVLNSLAFFGFGVSNIGFVVYVLLCLLFIVAFLCLTAFYLRRHGTLPPVLVKWWPKHVFSLLLINLPLGIMLTNLHCPAEQFSFIQTVNMGENYLLFICLMIMMVMFGHVNFSQIRSWPKSVSCFLLGLGLIGLVQFCLHSCDGETLILVNMALANLSSRHNFVDGNATAGMSLLYNISGQISGTYSDSKACFQTEIYIVVFLSFLLIVFVNYQFEASFRMSFYGDMQACETIRKMKEMKDQADWLLSNIIPHHVVEHLARTSKYSENHEMIAVLFASIVNWNEMYEETYEGGREFLRVLNELISDFDELLDRPEFIQVEKIKTIGPTYMAAAGLNPERRRLSMHPYSHLYALMEFALALQETLDNFNKDLLSFEFIMKIGYNIGPVTAGVIGTTKLYYDIWGDTVNISSRMYSTGVKGRIQVSRQAKDRLESVYDFEFRDHIDIKGVDGGMDVFLLKQRKQNMTPRLQKPLELDGP</sequence>
<evidence type="ECO:0000256" key="14">
    <source>
        <dbReference type="ARBA" id="ARBA00022842"/>
    </source>
</evidence>
<dbReference type="GO" id="GO:0007189">
    <property type="term" value="P:adenylate cyclase-activating G protein-coupled receptor signaling pathway"/>
    <property type="evidence" value="ECO:0007669"/>
    <property type="project" value="TreeGrafter"/>
</dbReference>
<keyword evidence="15 27" id="KW-1133">Transmembrane helix</keyword>
<dbReference type="PANTHER" id="PTHR45627">
    <property type="entry name" value="ADENYLATE CYCLASE TYPE 1"/>
    <property type="match status" value="1"/>
</dbReference>
<evidence type="ECO:0000256" key="19">
    <source>
        <dbReference type="ARBA" id="ARBA00023211"/>
    </source>
</evidence>
<feature type="region of interest" description="Disordered" evidence="26">
    <location>
        <begin position="1600"/>
        <end position="1628"/>
    </location>
</feature>
<dbReference type="CDD" id="cd07302">
    <property type="entry name" value="CHD"/>
    <property type="match status" value="3"/>
</dbReference>
<dbReference type="InterPro" id="IPR018297">
    <property type="entry name" value="A/G_cyclase_CS"/>
</dbReference>
<dbReference type="GO" id="GO:0005886">
    <property type="term" value="C:plasma membrane"/>
    <property type="evidence" value="ECO:0007669"/>
    <property type="project" value="UniProtKB-SubCell"/>
</dbReference>
<evidence type="ECO:0000256" key="15">
    <source>
        <dbReference type="ARBA" id="ARBA00022989"/>
    </source>
</evidence>
<evidence type="ECO:0000256" key="26">
    <source>
        <dbReference type="SAM" id="MobiDB-lite"/>
    </source>
</evidence>
<evidence type="ECO:0000256" key="8">
    <source>
        <dbReference type="ARBA" id="ARBA00022475"/>
    </source>
</evidence>
<feature type="region of interest" description="Disordered" evidence="26">
    <location>
        <begin position="1"/>
        <end position="30"/>
    </location>
</feature>
<evidence type="ECO:0000256" key="27">
    <source>
        <dbReference type="SAM" id="Phobius"/>
    </source>
</evidence>
<dbReference type="Pfam" id="PF00211">
    <property type="entry name" value="Guanylate_cyc"/>
    <property type="match status" value="3"/>
</dbReference>
<dbReference type="SMART" id="SM00324">
    <property type="entry name" value="RhoGAP"/>
    <property type="match status" value="1"/>
</dbReference>
<evidence type="ECO:0000256" key="13">
    <source>
        <dbReference type="ARBA" id="ARBA00022840"/>
    </source>
</evidence>
<name>A0A085M0N8_9BILA</name>
<keyword evidence="12" id="KW-0547">Nucleotide-binding</keyword>
<feature type="domain" description="Guanylate cyclase" evidence="28">
    <location>
        <begin position="2056"/>
        <end position="2196"/>
    </location>
</feature>
<organism evidence="30 31">
    <name type="scientific">Trichuris suis</name>
    <name type="common">pig whipworm</name>
    <dbReference type="NCBI Taxonomy" id="68888"/>
    <lineage>
        <taxon>Eukaryota</taxon>
        <taxon>Metazoa</taxon>
        <taxon>Ecdysozoa</taxon>
        <taxon>Nematoda</taxon>
        <taxon>Enoplea</taxon>
        <taxon>Dorylaimia</taxon>
        <taxon>Trichinellida</taxon>
        <taxon>Trichuridae</taxon>
        <taxon>Trichuris</taxon>
    </lineage>
</organism>
<keyword evidence="14" id="KW-0460">Magnesium</keyword>
<feature type="transmembrane region" description="Helical" evidence="27">
    <location>
        <begin position="772"/>
        <end position="792"/>
    </location>
</feature>
<keyword evidence="31" id="KW-1185">Reference proteome</keyword>
<evidence type="ECO:0000256" key="5">
    <source>
        <dbReference type="ARBA" id="ARBA00004651"/>
    </source>
</evidence>
<dbReference type="SMART" id="SM00044">
    <property type="entry name" value="CYCc"/>
    <property type="match status" value="3"/>
</dbReference>
<dbReference type="InterPro" id="IPR001849">
    <property type="entry name" value="PH_domain"/>
</dbReference>
<dbReference type="InterPro" id="IPR000198">
    <property type="entry name" value="RhoGAP_dom"/>
</dbReference>
<comment type="cofactor">
    <cofactor evidence="4">
        <name>Mg(2+)</name>
        <dbReference type="ChEBI" id="CHEBI:18420"/>
    </cofactor>
</comment>
<feature type="transmembrane region" description="Helical" evidence="27">
    <location>
        <begin position="1195"/>
        <end position="1223"/>
    </location>
</feature>
<feature type="transmembrane region" description="Helical" evidence="27">
    <location>
        <begin position="1801"/>
        <end position="1824"/>
    </location>
</feature>
<keyword evidence="8" id="KW-1003">Cell membrane</keyword>
<feature type="domain" description="Rho-GAP" evidence="29">
    <location>
        <begin position="266"/>
        <end position="452"/>
    </location>
</feature>
<evidence type="ECO:0000256" key="17">
    <source>
        <dbReference type="ARBA" id="ARBA00023136"/>
    </source>
</evidence>
<feature type="compositionally biased region" description="Polar residues" evidence="26">
    <location>
        <begin position="1613"/>
        <end position="1628"/>
    </location>
</feature>
<dbReference type="GO" id="GO:0005096">
    <property type="term" value="F:GTPase activator activity"/>
    <property type="evidence" value="ECO:0007669"/>
    <property type="project" value="UniProtKB-KW"/>
</dbReference>
<dbReference type="Gene3D" id="3.30.70.1230">
    <property type="entry name" value="Nucleotide cyclase"/>
    <property type="match status" value="3"/>
</dbReference>
<feature type="compositionally biased region" description="Low complexity" evidence="26">
    <location>
        <begin position="17"/>
        <end position="28"/>
    </location>
</feature>
<dbReference type="InterPro" id="IPR011993">
    <property type="entry name" value="PH-like_dom_sf"/>
</dbReference>
<feature type="domain" description="Guanylate cyclase" evidence="28">
    <location>
        <begin position="976"/>
        <end position="1024"/>
    </location>
</feature>
<dbReference type="Gene3D" id="2.30.29.30">
    <property type="entry name" value="Pleckstrin-homology domain (PH domain)/Phosphotyrosine-binding domain (PTB)"/>
    <property type="match status" value="1"/>
</dbReference>
<dbReference type="GO" id="GO:0006171">
    <property type="term" value="P:cAMP biosynthetic process"/>
    <property type="evidence" value="ECO:0007669"/>
    <property type="project" value="UniProtKB-KW"/>
</dbReference>
<evidence type="ECO:0000256" key="24">
    <source>
        <dbReference type="ARBA" id="ARBA00081427"/>
    </source>
</evidence>
<dbReference type="CDD" id="cd17113">
    <property type="entry name" value="RA_ARAPs"/>
    <property type="match status" value="1"/>
</dbReference>
<evidence type="ECO:0000256" key="4">
    <source>
        <dbReference type="ARBA" id="ARBA00001946"/>
    </source>
</evidence>
<keyword evidence="16" id="KW-0115">cAMP biosynthesis</keyword>
<dbReference type="EMBL" id="KL363248">
    <property type="protein sequence ID" value="KFD50784.1"/>
    <property type="molecule type" value="Genomic_DNA"/>
</dbReference>
<dbReference type="Pfam" id="PF00620">
    <property type="entry name" value="RhoGAP"/>
    <property type="match status" value="1"/>
</dbReference>
<evidence type="ECO:0000256" key="6">
    <source>
        <dbReference type="ARBA" id="ARBA00012201"/>
    </source>
</evidence>
<feature type="domain" description="Guanylate cyclase" evidence="28">
    <location>
        <begin position="1339"/>
        <end position="1466"/>
    </location>
</feature>
<feature type="transmembrane region" description="Helical" evidence="27">
    <location>
        <begin position="1243"/>
        <end position="1262"/>
    </location>
</feature>
<reference evidence="30 31" key="1">
    <citation type="journal article" date="2014" name="Nat. Genet.">
        <title>Genome and transcriptome of the porcine whipworm Trichuris suis.</title>
        <authorList>
            <person name="Jex A.R."/>
            <person name="Nejsum P."/>
            <person name="Schwarz E.M."/>
            <person name="Hu L."/>
            <person name="Young N.D."/>
            <person name="Hall R.S."/>
            <person name="Korhonen P.K."/>
            <person name="Liao S."/>
            <person name="Thamsborg S."/>
            <person name="Xia J."/>
            <person name="Xu P."/>
            <person name="Wang S."/>
            <person name="Scheerlinck J.P."/>
            <person name="Hofmann A."/>
            <person name="Sternberg P.W."/>
            <person name="Wang J."/>
            <person name="Gasser R.B."/>
        </authorList>
    </citation>
    <scope>NUCLEOTIDE SEQUENCE [LARGE SCALE GENOMIC DNA]</scope>
    <source>
        <strain evidence="30">DCEP-RM93M</strain>
    </source>
</reference>
<dbReference type="GO" id="GO:0005524">
    <property type="term" value="F:ATP binding"/>
    <property type="evidence" value="ECO:0007669"/>
    <property type="project" value="UniProtKB-KW"/>
</dbReference>
<feature type="transmembrane region" description="Helical" evidence="27">
    <location>
        <begin position="1836"/>
        <end position="1857"/>
    </location>
</feature>
<feature type="transmembrane region" description="Helical" evidence="27">
    <location>
        <begin position="1980"/>
        <end position="1998"/>
    </location>
</feature>
<evidence type="ECO:0000256" key="7">
    <source>
        <dbReference type="ARBA" id="ARBA00022468"/>
    </source>
</evidence>
<evidence type="ECO:0000256" key="18">
    <source>
        <dbReference type="ARBA" id="ARBA00023180"/>
    </source>
</evidence>
<feature type="transmembrane region" description="Helical" evidence="27">
    <location>
        <begin position="1162"/>
        <end position="1183"/>
    </location>
</feature>
<evidence type="ECO:0000256" key="2">
    <source>
        <dbReference type="ARBA" id="ARBA00001593"/>
    </source>
</evidence>
<comment type="catalytic activity">
    <reaction evidence="1">
        <text>GTP = 3',5'-cyclic GMP + diphosphate</text>
        <dbReference type="Rhea" id="RHEA:13665"/>
        <dbReference type="ChEBI" id="CHEBI:33019"/>
        <dbReference type="ChEBI" id="CHEBI:37565"/>
        <dbReference type="ChEBI" id="CHEBI:57746"/>
        <dbReference type="EC" id="4.6.1.2"/>
    </reaction>
</comment>
<keyword evidence="7" id="KW-0343">GTPase activation</keyword>
<evidence type="ECO:0000256" key="1">
    <source>
        <dbReference type="ARBA" id="ARBA00001436"/>
    </source>
</evidence>
<dbReference type="GO" id="GO:0004016">
    <property type="term" value="F:adenylate cyclase activity"/>
    <property type="evidence" value="ECO:0007669"/>
    <property type="project" value="UniProtKB-EC"/>
</dbReference>
<evidence type="ECO:0000313" key="31">
    <source>
        <dbReference type="Proteomes" id="UP000030764"/>
    </source>
</evidence>
<dbReference type="PANTHER" id="PTHR45627:SF8">
    <property type="entry name" value="ADENYLATE CYCLASE TYPE 9"/>
    <property type="match status" value="1"/>
</dbReference>
<keyword evidence="11" id="KW-0677">Repeat</keyword>
<evidence type="ECO:0000256" key="9">
    <source>
        <dbReference type="ARBA" id="ARBA00022692"/>
    </source>
</evidence>
<gene>
    <name evidence="30" type="ORF">M513_08325</name>
</gene>
<dbReference type="PROSITE" id="PS50125">
    <property type="entry name" value="GUANYLATE_CYCLASE_2"/>
    <property type="match status" value="3"/>
</dbReference>